<dbReference type="OrthoDB" id="9793345at2"/>
<evidence type="ECO:0000256" key="1">
    <source>
        <dbReference type="ARBA" id="ARBA00006484"/>
    </source>
</evidence>
<dbReference type="PIRSF" id="PIRSF000126">
    <property type="entry name" value="11-beta-HSD1"/>
    <property type="match status" value="1"/>
</dbReference>
<keyword evidence="2" id="KW-0560">Oxidoreductase</keyword>
<dbReference type="InterPro" id="IPR036291">
    <property type="entry name" value="NAD(P)-bd_dom_sf"/>
</dbReference>
<evidence type="ECO:0000313" key="5">
    <source>
        <dbReference type="Proteomes" id="UP000309170"/>
    </source>
</evidence>
<dbReference type="Proteomes" id="UP000309170">
    <property type="component" value="Unassembled WGS sequence"/>
</dbReference>
<dbReference type="EMBL" id="SZNT01000032">
    <property type="protein sequence ID" value="TKH15025.1"/>
    <property type="molecule type" value="Genomic_DNA"/>
</dbReference>
<dbReference type="SUPFAM" id="SSF51735">
    <property type="entry name" value="NAD(P)-binding Rossmann-fold domains"/>
    <property type="match status" value="1"/>
</dbReference>
<dbReference type="PANTHER" id="PTHR44196">
    <property type="entry name" value="DEHYDROGENASE/REDUCTASE SDR FAMILY MEMBER 7B"/>
    <property type="match status" value="1"/>
</dbReference>
<dbReference type="PRINTS" id="PR00080">
    <property type="entry name" value="SDRFAMILY"/>
</dbReference>
<dbReference type="PRINTS" id="PR00081">
    <property type="entry name" value="GDHRDH"/>
</dbReference>
<dbReference type="PANTHER" id="PTHR44196:SF1">
    <property type="entry name" value="DEHYDROGENASE_REDUCTASE SDR FAMILY MEMBER 7B"/>
    <property type="match status" value="1"/>
</dbReference>
<dbReference type="PROSITE" id="PS00061">
    <property type="entry name" value="ADH_SHORT"/>
    <property type="match status" value="1"/>
</dbReference>
<dbReference type="Pfam" id="PF00106">
    <property type="entry name" value="adh_short"/>
    <property type="match status" value="1"/>
</dbReference>
<evidence type="ECO:0000256" key="2">
    <source>
        <dbReference type="ARBA" id="ARBA00023002"/>
    </source>
</evidence>
<protein>
    <submittedName>
        <fullName evidence="4">SDR family oxidoreductase</fullName>
    </submittedName>
</protein>
<dbReference type="GO" id="GO:0016020">
    <property type="term" value="C:membrane"/>
    <property type="evidence" value="ECO:0007669"/>
    <property type="project" value="TreeGrafter"/>
</dbReference>
<name>A0A9X8ZK44_9BACI</name>
<evidence type="ECO:0000313" key="4">
    <source>
        <dbReference type="EMBL" id="TKH15025.1"/>
    </source>
</evidence>
<dbReference type="GO" id="GO:0016616">
    <property type="term" value="F:oxidoreductase activity, acting on the CH-OH group of donors, NAD or NADP as acceptor"/>
    <property type="evidence" value="ECO:0007669"/>
    <property type="project" value="UniProtKB-ARBA"/>
</dbReference>
<proteinExistence type="inferred from homology"/>
<dbReference type="FunFam" id="3.40.50.720:FF:000047">
    <property type="entry name" value="NADP-dependent L-serine/L-allo-threonine dehydrogenase"/>
    <property type="match status" value="1"/>
</dbReference>
<accession>A0A9X8ZK44</accession>
<comment type="similarity">
    <text evidence="1 3">Belongs to the short-chain dehydrogenases/reductases (SDR) family.</text>
</comment>
<comment type="caution">
    <text evidence="4">The sequence shown here is derived from an EMBL/GenBank/DDBJ whole genome shotgun (WGS) entry which is preliminary data.</text>
</comment>
<dbReference type="AlphaFoldDB" id="A0A9X8ZK44"/>
<organism evidence="4 5">
    <name type="scientific">Peribacillus simplex</name>
    <dbReference type="NCBI Taxonomy" id="1478"/>
    <lineage>
        <taxon>Bacteria</taxon>
        <taxon>Bacillati</taxon>
        <taxon>Bacillota</taxon>
        <taxon>Bacilli</taxon>
        <taxon>Bacillales</taxon>
        <taxon>Bacillaceae</taxon>
        <taxon>Peribacillus</taxon>
    </lineage>
</organism>
<reference evidence="4 5" key="1">
    <citation type="journal article" date="2019" name="Environ. Microbiol.">
        <title>An active ?-lactamase is a part of an orchestrated cell wall stress resistance network of Bacillus subtilis and related rhizosphere species.</title>
        <authorList>
            <person name="Bucher T."/>
            <person name="Keren-Paz A."/>
            <person name="Hausser J."/>
            <person name="Olender T."/>
            <person name="Cytryn E."/>
            <person name="Kolodkin-Gal I."/>
        </authorList>
    </citation>
    <scope>NUCLEOTIDE SEQUENCE [LARGE SCALE GENOMIC DNA]</scope>
    <source>
        <strain evidence="4 5">I4</strain>
    </source>
</reference>
<evidence type="ECO:0000256" key="3">
    <source>
        <dbReference type="RuleBase" id="RU000363"/>
    </source>
</evidence>
<sequence>MFARRLTFLNKLQGKVIVITGASGGIGKEVAIQSAKQGGRLVLLARSMDKLLQLRNELITQYGIDAYAYKLDVADTDQVTNVFNDIHAQIGEVDVLVNNAGFGTFKEAQDTELNETKAMFAVNVIGLMACTKLVLPYMKQRKSGHIINIASQAGKIATPKSTLYSSTKFAVLGYSNALRLELMEDHVFVTTVNPGPIETNFFNIADESGTYLKNVEKFMLKPGDVAAKIVAAMLTNKREINLPGWMNFAGIWYNMFPKITETLGKKAFFKK</sequence>
<gene>
    <name evidence="4" type="ORF">FC678_03215</name>
</gene>
<dbReference type="InterPro" id="IPR002347">
    <property type="entry name" value="SDR_fam"/>
</dbReference>
<dbReference type="Gene3D" id="3.40.50.720">
    <property type="entry name" value="NAD(P)-binding Rossmann-like Domain"/>
    <property type="match status" value="1"/>
</dbReference>
<dbReference type="InterPro" id="IPR020904">
    <property type="entry name" value="Sc_DH/Rdtase_CS"/>
</dbReference>